<protein>
    <submittedName>
        <fullName evidence="2">Uncharacterized protein</fullName>
    </submittedName>
</protein>
<feature type="compositionally biased region" description="Acidic residues" evidence="1">
    <location>
        <begin position="81"/>
        <end position="96"/>
    </location>
</feature>
<evidence type="ECO:0000256" key="1">
    <source>
        <dbReference type="SAM" id="MobiDB-lite"/>
    </source>
</evidence>
<feature type="compositionally biased region" description="Basic and acidic residues" evidence="1">
    <location>
        <begin position="61"/>
        <end position="80"/>
    </location>
</feature>
<dbReference type="RefSeq" id="WP_158061373.1">
    <property type="nucleotide sequence ID" value="NZ_CP044427.1"/>
</dbReference>
<accession>A0A5J6V5W4</accession>
<name>A0A5J6V5W4_9MICO</name>
<reference evidence="2 3" key="1">
    <citation type="submission" date="2019-09" db="EMBL/GenBank/DDBJ databases">
        <title>Serinicoccus pratensis sp. nov., isolated from meadow soil.</title>
        <authorList>
            <person name="Zhang W."/>
        </authorList>
    </citation>
    <scope>NUCLEOTIDE SEQUENCE [LARGE SCALE GENOMIC DNA]</scope>
    <source>
        <strain evidence="2 3">W204</strain>
    </source>
</reference>
<keyword evidence="3" id="KW-1185">Reference proteome</keyword>
<evidence type="ECO:0000313" key="3">
    <source>
        <dbReference type="Proteomes" id="UP000326546"/>
    </source>
</evidence>
<dbReference type="EMBL" id="CP044427">
    <property type="protein sequence ID" value="QFG68987.1"/>
    <property type="molecule type" value="Genomic_DNA"/>
</dbReference>
<feature type="region of interest" description="Disordered" evidence="1">
    <location>
        <begin position="61"/>
        <end position="103"/>
    </location>
</feature>
<dbReference type="Proteomes" id="UP000326546">
    <property type="component" value="Chromosome"/>
</dbReference>
<dbReference type="OrthoDB" id="4871924at2"/>
<evidence type="ECO:0000313" key="2">
    <source>
        <dbReference type="EMBL" id="QFG68987.1"/>
    </source>
</evidence>
<gene>
    <name evidence="2" type="ORF">FY030_09960</name>
</gene>
<sequence length="103" mass="11575">MTQLLVFLLGALVALMVLGHLATPLGERQPPRRWTPVYLMDRVPHAITLFREAGALQRRRLEQAAAERESQVKDQGRRVEDLEDTGDTGDTEDPDGEDPRGRT</sequence>
<dbReference type="AlphaFoldDB" id="A0A5J6V5W4"/>
<dbReference type="KEGG" id="serw:FY030_09960"/>
<organism evidence="2 3">
    <name type="scientific">Ornithinimicrobium pratense</name>
    <dbReference type="NCBI Taxonomy" id="2593973"/>
    <lineage>
        <taxon>Bacteria</taxon>
        <taxon>Bacillati</taxon>
        <taxon>Actinomycetota</taxon>
        <taxon>Actinomycetes</taxon>
        <taxon>Micrococcales</taxon>
        <taxon>Ornithinimicrobiaceae</taxon>
        <taxon>Ornithinimicrobium</taxon>
    </lineage>
</organism>
<proteinExistence type="predicted"/>